<dbReference type="InterPro" id="IPR035992">
    <property type="entry name" value="Ricin_B-like_lectins"/>
</dbReference>
<gene>
    <name evidence="2" type="ORF">Fcan01_02987</name>
</gene>
<evidence type="ECO:0000256" key="1">
    <source>
        <dbReference type="SAM" id="SignalP"/>
    </source>
</evidence>
<name>A0A226F2X0_FOLCA</name>
<dbReference type="Proteomes" id="UP000198287">
    <property type="component" value="Unassembled WGS sequence"/>
</dbReference>
<keyword evidence="1" id="KW-0732">Signal</keyword>
<evidence type="ECO:0000313" key="3">
    <source>
        <dbReference type="Proteomes" id="UP000198287"/>
    </source>
</evidence>
<comment type="caution">
    <text evidence="2">The sequence shown here is derived from an EMBL/GenBank/DDBJ whole genome shotgun (WGS) entry which is preliminary data.</text>
</comment>
<organism evidence="2 3">
    <name type="scientific">Folsomia candida</name>
    <name type="common">Springtail</name>
    <dbReference type="NCBI Taxonomy" id="158441"/>
    <lineage>
        <taxon>Eukaryota</taxon>
        <taxon>Metazoa</taxon>
        <taxon>Ecdysozoa</taxon>
        <taxon>Arthropoda</taxon>
        <taxon>Hexapoda</taxon>
        <taxon>Collembola</taxon>
        <taxon>Entomobryomorpha</taxon>
        <taxon>Isotomoidea</taxon>
        <taxon>Isotomidae</taxon>
        <taxon>Proisotominae</taxon>
        <taxon>Folsomia</taxon>
    </lineage>
</organism>
<sequence length="216" mass="25182">MKNPSSLIILTLCTFCWHSSHSKPLSLDNGLDVELIDNGTTYKLTSMQDGMVITVLPGGTVITDEWKGHEEQKWTIFEHPRGTQVRIYSIEILYRILIVLCFTLFKDHLALVFVNYAVPYNDLSGYEELEDNPGIFPRPLTLNKHRIMPDLKREHAVQLQEDHFPVPWQIIIRNRWCLQNNGQYRQLDIDDCEYDPAPWQYWELSIVPLGQPEDLS</sequence>
<protein>
    <recommendedName>
        <fullName evidence="4">Ricin B lectin domain-containing protein</fullName>
    </recommendedName>
</protein>
<evidence type="ECO:0000313" key="2">
    <source>
        <dbReference type="EMBL" id="OXA63286.1"/>
    </source>
</evidence>
<accession>A0A226F2X0</accession>
<keyword evidence="3" id="KW-1185">Reference proteome</keyword>
<dbReference type="SUPFAM" id="SSF50370">
    <property type="entry name" value="Ricin B-like lectins"/>
    <property type="match status" value="1"/>
</dbReference>
<feature type="signal peptide" evidence="1">
    <location>
        <begin position="1"/>
        <end position="22"/>
    </location>
</feature>
<feature type="chain" id="PRO_5011968569" description="Ricin B lectin domain-containing protein" evidence="1">
    <location>
        <begin position="23"/>
        <end position="216"/>
    </location>
</feature>
<dbReference type="EMBL" id="LNIX01000001">
    <property type="protein sequence ID" value="OXA63286.1"/>
    <property type="molecule type" value="Genomic_DNA"/>
</dbReference>
<evidence type="ECO:0008006" key="4">
    <source>
        <dbReference type="Google" id="ProtNLM"/>
    </source>
</evidence>
<proteinExistence type="predicted"/>
<dbReference type="AlphaFoldDB" id="A0A226F2X0"/>
<reference evidence="2 3" key="1">
    <citation type="submission" date="2015-12" db="EMBL/GenBank/DDBJ databases">
        <title>The genome of Folsomia candida.</title>
        <authorList>
            <person name="Faddeeva A."/>
            <person name="Derks M.F."/>
            <person name="Anvar Y."/>
            <person name="Smit S."/>
            <person name="Van Straalen N."/>
            <person name="Roelofs D."/>
        </authorList>
    </citation>
    <scope>NUCLEOTIDE SEQUENCE [LARGE SCALE GENOMIC DNA]</scope>
    <source>
        <strain evidence="2 3">VU population</strain>
        <tissue evidence="2">Whole body</tissue>
    </source>
</reference>